<dbReference type="PROSITE" id="PS50967">
    <property type="entry name" value="HRDC"/>
    <property type="match status" value="2"/>
</dbReference>
<protein>
    <submittedName>
        <fullName evidence="2">HRDC domain-containing protein</fullName>
    </submittedName>
</protein>
<sequence>MSFVFIERESDAEELASELASGAPFALDCEAAGFHRYSDRLCLVQVTTGSGRDFILDALAFDVGGVLKGPLEDPSVPVLMHGADYDLRLLDRDVGIRLQGLVDTQVAASLLGERALGLAALLEKFLDVRLAKKFQRADWARRPLPDEMLDYAAKDTRFLHELVGRLQAELTTAGRIDWAREEYRKLEEVRWEGDSEEDPVVRVKAARDMTPRGVALLRAALAWRDEVAKKRDKATFRIASDQVLIDVVTDRPRSVGALANTKGMNGRLAEEEGAALLERLEAVDAIAEADLEGYPPRVRTGPGRPPPEVEELADRLKSVRNSRAESLGIDRGTLLPNAALLEIARVGPRSAEELSSVAGLRQWQLEVVGPGLLKILAS</sequence>
<dbReference type="CDD" id="cd06142">
    <property type="entry name" value="RNaseD_exo"/>
    <property type="match status" value="1"/>
</dbReference>
<dbReference type="EMBL" id="JBBHLI010000003">
    <property type="protein sequence ID" value="MEK9500728.1"/>
    <property type="molecule type" value="Genomic_DNA"/>
</dbReference>
<dbReference type="Pfam" id="PF00570">
    <property type="entry name" value="HRDC"/>
    <property type="match status" value="2"/>
</dbReference>
<dbReference type="InterPro" id="IPR036397">
    <property type="entry name" value="RNaseH_sf"/>
</dbReference>
<evidence type="ECO:0000313" key="3">
    <source>
        <dbReference type="Proteomes" id="UP001484239"/>
    </source>
</evidence>
<reference evidence="2 3" key="1">
    <citation type="submission" date="2024-02" db="EMBL/GenBank/DDBJ databases">
        <title>A novel Gemmatimonadota bacterium.</title>
        <authorList>
            <person name="Du Z.-J."/>
            <person name="Ye Y.-Q."/>
        </authorList>
    </citation>
    <scope>NUCLEOTIDE SEQUENCE [LARGE SCALE GENOMIC DNA]</scope>
    <source>
        <strain evidence="2 3">DH-20</strain>
    </source>
</reference>
<accession>A0ABU9E7L3</accession>
<proteinExistence type="predicted"/>
<keyword evidence="3" id="KW-1185">Reference proteome</keyword>
<feature type="domain" description="HRDC" evidence="1">
    <location>
        <begin position="306"/>
        <end position="378"/>
    </location>
</feature>
<dbReference type="Pfam" id="PF01612">
    <property type="entry name" value="DNA_pol_A_exo1"/>
    <property type="match status" value="1"/>
</dbReference>
<dbReference type="InterPro" id="IPR051086">
    <property type="entry name" value="RNase_D-like"/>
</dbReference>
<dbReference type="InterPro" id="IPR044876">
    <property type="entry name" value="HRDC_dom_sf"/>
</dbReference>
<comment type="caution">
    <text evidence="2">The sequence shown here is derived from an EMBL/GenBank/DDBJ whole genome shotgun (WGS) entry which is preliminary data.</text>
</comment>
<dbReference type="PANTHER" id="PTHR47649">
    <property type="entry name" value="RIBONUCLEASE D"/>
    <property type="match status" value="1"/>
</dbReference>
<dbReference type="InterPro" id="IPR002121">
    <property type="entry name" value="HRDC_dom"/>
</dbReference>
<gene>
    <name evidence="2" type="ORF">WI372_07055</name>
</gene>
<name>A0ABU9E7L3_9BACT</name>
<dbReference type="InterPro" id="IPR012337">
    <property type="entry name" value="RNaseH-like_sf"/>
</dbReference>
<dbReference type="PANTHER" id="PTHR47649:SF1">
    <property type="entry name" value="RIBONUCLEASE D"/>
    <property type="match status" value="1"/>
</dbReference>
<dbReference type="InterPro" id="IPR010997">
    <property type="entry name" value="HRDC-like_sf"/>
</dbReference>
<dbReference type="SMART" id="SM00341">
    <property type="entry name" value="HRDC"/>
    <property type="match status" value="2"/>
</dbReference>
<dbReference type="InterPro" id="IPR002562">
    <property type="entry name" value="3'-5'_exonuclease_dom"/>
</dbReference>
<dbReference type="Gene3D" id="1.10.150.80">
    <property type="entry name" value="HRDC domain"/>
    <property type="match status" value="2"/>
</dbReference>
<dbReference type="Proteomes" id="UP001484239">
    <property type="component" value="Unassembled WGS sequence"/>
</dbReference>
<evidence type="ECO:0000313" key="2">
    <source>
        <dbReference type="EMBL" id="MEK9500728.1"/>
    </source>
</evidence>
<evidence type="ECO:0000259" key="1">
    <source>
        <dbReference type="PROSITE" id="PS50967"/>
    </source>
</evidence>
<dbReference type="SMART" id="SM00474">
    <property type="entry name" value="35EXOc"/>
    <property type="match status" value="1"/>
</dbReference>
<dbReference type="Gene3D" id="3.30.420.10">
    <property type="entry name" value="Ribonuclease H-like superfamily/Ribonuclease H"/>
    <property type="match status" value="1"/>
</dbReference>
<dbReference type="RefSeq" id="WP_405286575.1">
    <property type="nucleotide sequence ID" value="NZ_JBBHLI010000003.1"/>
</dbReference>
<feature type="domain" description="HRDC" evidence="1">
    <location>
        <begin position="210"/>
        <end position="290"/>
    </location>
</feature>
<dbReference type="SUPFAM" id="SSF53098">
    <property type="entry name" value="Ribonuclease H-like"/>
    <property type="match status" value="1"/>
</dbReference>
<organism evidence="2 3">
    <name type="scientific">Gaopeijia maritima</name>
    <dbReference type="NCBI Taxonomy" id="3119007"/>
    <lineage>
        <taxon>Bacteria</taxon>
        <taxon>Pseudomonadati</taxon>
        <taxon>Gemmatimonadota</taxon>
        <taxon>Longimicrobiia</taxon>
        <taxon>Gaopeijiales</taxon>
        <taxon>Gaopeijiaceae</taxon>
        <taxon>Gaopeijia</taxon>
    </lineage>
</organism>
<dbReference type="SUPFAM" id="SSF47819">
    <property type="entry name" value="HRDC-like"/>
    <property type="match status" value="2"/>
</dbReference>